<name>M1B800_SOLTU</name>
<accession>M1B800</accession>
<reference evidence="2" key="1">
    <citation type="journal article" date="2011" name="Nature">
        <title>Genome sequence and analysis of the tuber crop potato.</title>
        <authorList>
            <consortium name="The Potato Genome Sequencing Consortium"/>
        </authorList>
    </citation>
    <scope>NUCLEOTIDE SEQUENCE [LARGE SCALE GENOMIC DNA]</scope>
    <source>
        <strain evidence="2">cv. DM1-3 516 R44</strain>
    </source>
</reference>
<dbReference type="PaxDb" id="4113-PGSC0003DMT400039250"/>
<dbReference type="HOGENOM" id="CLU_2744981_0_0_1"/>
<reference evidence="1" key="2">
    <citation type="submission" date="2015-06" db="UniProtKB">
        <authorList>
            <consortium name="EnsemblPlants"/>
        </authorList>
    </citation>
    <scope>IDENTIFICATION</scope>
    <source>
        <strain evidence="1">DM1-3 516 R44</strain>
    </source>
</reference>
<dbReference type="AlphaFoldDB" id="M1B800"/>
<dbReference type="Gramene" id="PGSC0003DMT400039250">
    <property type="protein sequence ID" value="PGSC0003DMT400039250"/>
    <property type="gene ID" value="PGSC0003DMG402015175"/>
</dbReference>
<keyword evidence="2" id="KW-1185">Reference proteome</keyword>
<dbReference type="Proteomes" id="UP000011115">
    <property type="component" value="Unassembled WGS sequence"/>
</dbReference>
<protein>
    <submittedName>
        <fullName evidence="1">Uncharacterized protein</fullName>
    </submittedName>
</protein>
<proteinExistence type="predicted"/>
<sequence length="71" mass="8522">MFAYTRVDGNQPVALKKRSITKRGLTNQLIPLFRENHTSQLFKDIHNKKTYSLTLDLKKQCHHWHVLLHRR</sequence>
<dbReference type="InParanoid" id="M1B800"/>
<evidence type="ECO:0000313" key="2">
    <source>
        <dbReference type="Proteomes" id="UP000011115"/>
    </source>
</evidence>
<dbReference type="EnsemblPlants" id="PGSC0003DMT400039250">
    <property type="protein sequence ID" value="PGSC0003DMT400039250"/>
    <property type="gene ID" value="PGSC0003DMG402015175"/>
</dbReference>
<organism evidence="1 2">
    <name type="scientific">Solanum tuberosum</name>
    <name type="common">Potato</name>
    <dbReference type="NCBI Taxonomy" id="4113"/>
    <lineage>
        <taxon>Eukaryota</taxon>
        <taxon>Viridiplantae</taxon>
        <taxon>Streptophyta</taxon>
        <taxon>Embryophyta</taxon>
        <taxon>Tracheophyta</taxon>
        <taxon>Spermatophyta</taxon>
        <taxon>Magnoliopsida</taxon>
        <taxon>eudicotyledons</taxon>
        <taxon>Gunneridae</taxon>
        <taxon>Pentapetalae</taxon>
        <taxon>asterids</taxon>
        <taxon>lamiids</taxon>
        <taxon>Solanales</taxon>
        <taxon>Solanaceae</taxon>
        <taxon>Solanoideae</taxon>
        <taxon>Solaneae</taxon>
        <taxon>Solanum</taxon>
    </lineage>
</organism>
<evidence type="ECO:0000313" key="1">
    <source>
        <dbReference type="EnsemblPlants" id="PGSC0003DMT400039250"/>
    </source>
</evidence>